<keyword evidence="1" id="KW-0378">Hydrolase</keyword>
<name>A0A8B6XA19_9BURK</name>
<sequence length="342" mass="35025">MKTLAPLLAALSLAAAPAAFAQSAASGAVQVAQATPPAPAANDSGPAVTPAIPGVVAAGTRIELIKEGFNGTEGPTSLPDGSLIFTETNAARITRIAADGGTSTFLGDSNGANGLALRPDGELYAVQVHQTRVGIVHPPEKRRTLADQFEGKGFGRPNDLVVDKAGVVYFTDSGPNLRPGESLPANINPPAVYRIGGDGKLSRIASGIERPNGIQLSPDEKTLYVANTNGEHILAFDIRADGSLGPARNFARLDGFRRNEQGTGSSGADGLAVDAEGRLYVASNPGIQVFSPSGAPLGTIALPRQPQNLAFAGPGKNTLYVVGRGAAYRIATLTAGYAGRNK</sequence>
<evidence type="ECO:0000313" key="5">
    <source>
        <dbReference type="RefSeq" id="WP_084544999.1"/>
    </source>
</evidence>
<dbReference type="InterPro" id="IPR013658">
    <property type="entry name" value="SGL"/>
</dbReference>
<dbReference type="Proteomes" id="UP000675920">
    <property type="component" value="Unplaced"/>
</dbReference>
<dbReference type="EC" id="3.1.1.-" evidence="5"/>
<dbReference type="Gene3D" id="2.120.10.30">
    <property type="entry name" value="TolB, C-terminal domain"/>
    <property type="match status" value="1"/>
</dbReference>
<reference evidence="5" key="1">
    <citation type="journal article" date="1998" name="Trends Biochem. Sci.">
        <title>A novel repeat domain that is often associated with RING finger and B-box motifs.</title>
        <authorList>
            <person name="Slack F.J."/>
            <person name="Ruvkun G."/>
        </authorList>
    </citation>
    <scope>NUCLEOTIDE SEQUENCE</scope>
</reference>
<dbReference type="InterPro" id="IPR011042">
    <property type="entry name" value="6-blade_b-propeller_TolB-like"/>
</dbReference>
<organism evidence="4 5">
    <name type="scientific">Derxia gummosa DSM 723</name>
    <dbReference type="NCBI Taxonomy" id="1121388"/>
    <lineage>
        <taxon>Bacteria</taxon>
        <taxon>Pseudomonadati</taxon>
        <taxon>Pseudomonadota</taxon>
        <taxon>Betaproteobacteria</taxon>
        <taxon>Burkholderiales</taxon>
        <taxon>Alcaligenaceae</taxon>
        <taxon>Derxia</taxon>
    </lineage>
</organism>
<evidence type="ECO:0000259" key="3">
    <source>
        <dbReference type="Pfam" id="PF08450"/>
    </source>
</evidence>
<reference evidence="5" key="2">
    <citation type="submission" date="2025-08" db="UniProtKB">
        <authorList>
            <consortium name="RefSeq"/>
        </authorList>
    </citation>
    <scope>IDENTIFICATION</scope>
</reference>
<evidence type="ECO:0000313" key="4">
    <source>
        <dbReference type="Proteomes" id="UP000675920"/>
    </source>
</evidence>
<dbReference type="RefSeq" id="WP_084544999.1">
    <property type="nucleotide sequence ID" value="NZ_AXWS01000013.1"/>
</dbReference>
<dbReference type="InterPro" id="IPR051262">
    <property type="entry name" value="SMP-30/CGR1_Lactonase"/>
</dbReference>
<keyword evidence="2" id="KW-0732">Signal</keyword>
<feature type="chain" id="PRO_5034220577" evidence="2">
    <location>
        <begin position="22"/>
        <end position="342"/>
    </location>
</feature>
<accession>A0A8B6XA19</accession>
<feature type="signal peptide" evidence="2">
    <location>
        <begin position="1"/>
        <end position="21"/>
    </location>
</feature>
<proteinExistence type="predicted"/>
<evidence type="ECO:0000256" key="1">
    <source>
        <dbReference type="ARBA" id="ARBA00022801"/>
    </source>
</evidence>
<dbReference type="GO" id="GO:0016787">
    <property type="term" value="F:hydrolase activity"/>
    <property type="evidence" value="ECO:0007669"/>
    <property type="project" value="UniProtKB-KW"/>
</dbReference>
<keyword evidence="4" id="KW-1185">Reference proteome</keyword>
<dbReference type="OrthoDB" id="241638at2"/>
<dbReference type="AlphaFoldDB" id="A0A8B6XA19"/>
<evidence type="ECO:0000256" key="2">
    <source>
        <dbReference type="SAM" id="SignalP"/>
    </source>
</evidence>
<dbReference type="PANTHER" id="PTHR47572">
    <property type="entry name" value="LIPOPROTEIN-RELATED"/>
    <property type="match status" value="1"/>
</dbReference>
<feature type="domain" description="SMP-30/Gluconolactonase/LRE-like region" evidence="3">
    <location>
        <begin position="72"/>
        <end position="322"/>
    </location>
</feature>
<dbReference type="Pfam" id="PF08450">
    <property type="entry name" value="SGL"/>
    <property type="match status" value="1"/>
</dbReference>
<dbReference type="SUPFAM" id="SSF63829">
    <property type="entry name" value="Calcium-dependent phosphotriesterase"/>
    <property type="match status" value="1"/>
</dbReference>
<dbReference type="PANTHER" id="PTHR47572:SF4">
    <property type="entry name" value="LACTONASE DRP35"/>
    <property type="match status" value="1"/>
</dbReference>
<protein>
    <submittedName>
        <fullName evidence="5">SMP-30/gluconolactonase/LRE family protein</fullName>
        <ecNumber evidence="5">3.1.1.-</ecNumber>
    </submittedName>
</protein>